<evidence type="ECO:0000256" key="1">
    <source>
        <dbReference type="SAM" id="Phobius"/>
    </source>
</evidence>
<keyword evidence="3" id="KW-1185">Reference proteome</keyword>
<comment type="caution">
    <text evidence="2">The sequence shown here is derived from an EMBL/GenBank/DDBJ whole genome shotgun (WGS) entry which is preliminary data.</text>
</comment>
<dbReference type="AlphaFoldDB" id="A0A934RRM4"/>
<feature type="transmembrane region" description="Helical" evidence="1">
    <location>
        <begin position="48"/>
        <end position="68"/>
    </location>
</feature>
<keyword evidence="1" id="KW-0472">Membrane</keyword>
<gene>
    <name evidence="2" type="ORF">JIN78_16385</name>
</gene>
<accession>A0A934RRM4</accession>
<evidence type="ECO:0000313" key="2">
    <source>
        <dbReference type="EMBL" id="MBK1835643.1"/>
    </source>
</evidence>
<feature type="transmembrane region" description="Helical" evidence="1">
    <location>
        <begin position="75"/>
        <end position="95"/>
    </location>
</feature>
<dbReference type="Proteomes" id="UP000604083">
    <property type="component" value="Unassembled WGS sequence"/>
</dbReference>
<evidence type="ECO:0000313" key="3">
    <source>
        <dbReference type="Proteomes" id="UP000604083"/>
    </source>
</evidence>
<dbReference type="RefSeq" id="WP_200393078.1">
    <property type="nucleotide sequence ID" value="NZ_JAENIO010000071.1"/>
</dbReference>
<feature type="transmembrane region" description="Helical" evidence="1">
    <location>
        <begin position="213"/>
        <end position="240"/>
    </location>
</feature>
<protein>
    <recommendedName>
        <fullName evidence="4">MFS transporter</fullName>
    </recommendedName>
</protein>
<organism evidence="2 3">
    <name type="scientific">Roseibacillus ishigakijimensis</name>
    <dbReference type="NCBI Taxonomy" id="454146"/>
    <lineage>
        <taxon>Bacteria</taxon>
        <taxon>Pseudomonadati</taxon>
        <taxon>Verrucomicrobiota</taxon>
        <taxon>Verrucomicrobiia</taxon>
        <taxon>Verrucomicrobiales</taxon>
        <taxon>Verrucomicrobiaceae</taxon>
        <taxon>Roseibacillus</taxon>
    </lineage>
</organism>
<name>A0A934RRM4_9BACT</name>
<feature type="transmembrane region" description="Helical" evidence="1">
    <location>
        <begin position="166"/>
        <end position="193"/>
    </location>
</feature>
<keyword evidence="1" id="KW-0812">Transmembrane</keyword>
<feature type="transmembrane region" description="Helical" evidence="1">
    <location>
        <begin position="107"/>
        <end position="126"/>
    </location>
</feature>
<sequence length="258" mass="28827">MSEVDAQQPKENPLINILVNVLIPVMALDKLSKDPALVDEPAFYHVGPMWALLIALAIPLGYGIWFFLKHRKPNFFSAMGLISVLLTGGLTLFLWKEDGSVDASAPILFGLKEASIPFILGLAVFASHWTKTPLLNTFLYNDQVFDIKRINKKIAENDQQESYAKLLFHCTLIFAGSFLLSTVLNFFLAQYFLSPEKIDYAAPNARELYNKAVGSITWVGFLVIGLPIMAFLVGCLFYLLRGLGRLTGLDRDDLLLPR</sequence>
<reference evidence="2" key="1">
    <citation type="submission" date="2021-01" db="EMBL/GenBank/DDBJ databases">
        <title>Modified the classification status of verrucomicrobia.</title>
        <authorList>
            <person name="Feng X."/>
        </authorList>
    </citation>
    <scope>NUCLEOTIDE SEQUENCE</scope>
    <source>
        <strain evidence="2">KCTC 12986</strain>
    </source>
</reference>
<dbReference type="EMBL" id="JAENIO010000071">
    <property type="protein sequence ID" value="MBK1835643.1"/>
    <property type="molecule type" value="Genomic_DNA"/>
</dbReference>
<dbReference type="NCBIfam" id="NF041646">
    <property type="entry name" value="VC0807_fam"/>
    <property type="match status" value="1"/>
</dbReference>
<evidence type="ECO:0008006" key="4">
    <source>
        <dbReference type="Google" id="ProtNLM"/>
    </source>
</evidence>
<proteinExistence type="predicted"/>
<keyword evidence="1" id="KW-1133">Transmembrane helix</keyword>